<reference evidence="3" key="2">
    <citation type="submission" date="2021-03" db="UniProtKB">
        <authorList>
            <consortium name="EnsemblPlants"/>
        </authorList>
    </citation>
    <scope>IDENTIFICATION</scope>
</reference>
<sequence length="704" mass="82170">MEKGEQSEDKRVRGGSKGENEELKTKEFLLSKGDQGNEEMDFYSGIFSMDAIRHVKLLLREFKPDVIFLMETRLVKGERYTWAKSADNESIKERLDWAMVNEAWEDSFSYTSLTHLDYYHSDHRALLVKIKDETDQQKGSNKRKRIGFENIWIGDEECKSLIKNCWSERSGQLENKLNDLLLKEEVFWQQRARVQWLQAGDRNTKFFHKKANARRKNNTIREGISSLIKQAESKKEIFGLKVAREAPSISHLFFADDSLLFLDANESFLHTIQQIFALYSRCSGQVINFNKSILYFSSNTPEETRKLFVEALNMRITQAIEKYLGLPMIGGKNKNAIFRPIKDKIWEKLNEYQAKLFSQGAKEILVKAVVQAMPTYQMACFKIQEGIGEEIERLIAQYWWGSVDNKQKVHWRAWHKICKPKTDGGLGFRRFSQYNQVLLAKQAWRILMNPSSILAQVMKARYFRISNILEADKGSYPSSTWQGILWERDLLLKGLRRSIGNVTLWGSGYNLAMTLDKFQPSSASDVFSLWWKQFWGLKIPRKILHFAWRGYHEILPMRNGLFRRNIASSTSCQLCGFRGESNAHAIFWCPVAQGIWNLMEFSFLHEVKEEINFKNVLLYASEVVEREAFAKFIIYSWAIWIERNKITHGQQIRQPQFVVEWIISYYESIFSMKEGSKKSLQTNGRNRGASDGISRSAQEERFLL</sequence>
<dbReference type="PANTHER" id="PTHR33116:SF86">
    <property type="entry name" value="REVERSE TRANSCRIPTASE DOMAIN-CONTAINING PROTEIN"/>
    <property type="match status" value="1"/>
</dbReference>
<accession>A0A803QD38</accession>
<reference evidence="3" key="1">
    <citation type="submission" date="2018-11" db="EMBL/GenBank/DDBJ databases">
        <authorList>
            <person name="Grassa J C."/>
        </authorList>
    </citation>
    <scope>NUCLEOTIDE SEQUENCE [LARGE SCALE GENOMIC DNA]</scope>
</reference>
<dbReference type="Proteomes" id="UP000596661">
    <property type="component" value="Chromosome 9"/>
</dbReference>
<dbReference type="EMBL" id="UZAU01000745">
    <property type="status" value="NOT_ANNOTATED_CDS"/>
    <property type="molecule type" value="Genomic_DNA"/>
</dbReference>
<dbReference type="InterPro" id="IPR036691">
    <property type="entry name" value="Endo/exonu/phosph_ase_sf"/>
</dbReference>
<dbReference type="InterPro" id="IPR026960">
    <property type="entry name" value="RVT-Znf"/>
</dbReference>
<feature type="region of interest" description="Disordered" evidence="1">
    <location>
        <begin position="1"/>
        <end position="30"/>
    </location>
</feature>
<dbReference type="Pfam" id="PF13966">
    <property type="entry name" value="zf-RVT"/>
    <property type="match status" value="1"/>
</dbReference>
<dbReference type="OMA" id="SKENDNM"/>
<dbReference type="PANTHER" id="PTHR33116">
    <property type="entry name" value="REVERSE TRANSCRIPTASE ZINC-BINDING DOMAIN-CONTAINING PROTEIN-RELATED-RELATED"/>
    <property type="match status" value="1"/>
</dbReference>
<keyword evidence="4" id="KW-1185">Reference proteome</keyword>
<dbReference type="AlphaFoldDB" id="A0A803QD38"/>
<evidence type="ECO:0000313" key="3">
    <source>
        <dbReference type="EnsemblPlants" id="cds.evm.model.09.1015"/>
    </source>
</evidence>
<evidence type="ECO:0000256" key="1">
    <source>
        <dbReference type="SAM" id="MobiDB-lite"/>
    </source>
</evidence>
<dbReference type="EnsemblPlants" id="evm.model.09.1015">
    <property type="protein sequence ID" value="cds.evm.model.09.1015"/>
    <property type="gene ID" value="evm.TU.09.1015"/>
</dbReference>
<proteinExistence type="predicted"/>
<organism evidence="3 4">
    <name type="scientific">Cannabis sativa</name>
    <name type="common">Hemp</name>
    <name type="synonym">Marijuana</name>
    <dbReference type="NCBI Taxonomy" id="3483"/>
    <lineage>
        <taxon>Eukaryota</taxon>
        <taxon>Viridiplantae</taxon>
        <taxon>Streptophyta</taxon>
        <taxon>Embryophyta</taxon>
        <taxon>Tracheophyta</taxon>
        <taxon>Spermatophyta</taxon>
        <taxon>Magnoliopsida</taxon>
        <taxon>eudicotyledons</taxon>
        <taxon>Gunneridae</taxon>
        <taxon>Pentapetalae</taxon>
        <taxon>rosids</taxon>
        <taxon>fabids</taxon>
        <taxon>Rosales</taxon>
        <taxon>Cannabaceae</taxon>
        <taxon>Cannabis</taxon>
    </lineage>
</organism>
<evidence type="ECO:0000313" key="4">
    <source>
        <dbReference type="Proteomes" id="UP000596661"/>
    </source>
</evidence>
<evidence type="ECO:0000259" key="2">
    <source>
        <dbReference type="Pfam" id="PF13966"/>
    </source>
</evidence>
<feature type="domain" description="Reverse transcriptase zinc-binding" evidence="2">
    <location>
        <begin position="529"/>
        <end position="596"/>
    </location>
</feature>
<protein>
    <recommendedName>
        <fullName evidence="2">Reverse transcriptase zinc-binding domain-containing protein</fullName>
    </recommendedName>
</protein>
<dbReference type="SUPFAM" id="SSF56219">
    <property type="entry name" value="DNase I-like"/>
    <property type="match status" value="1"/>
</dbReference>
<feature type="compositionally biased region" description="Basic and acidic residues" evidence="1">
    <location>
        <begin position="1"/>
        <end position="29"/>
    </location>
</feature>
<dbReference type="Gramene" id="evm.model.09.1015">
    <property type="protein sequence ID" value="cds.evm.model.09.1015"/>
    <property type="gene ID" value="evm.TU.09.1015"/>
</dbReference>
<name>A0A803QD38_CANSA</name>